<proteinExistence type="predicted"/>
<evidence type="ECO:0000313" key="1">
    <source>
        <dbReference type="EMBL" id="AFY81653.1"/>
    </source>
</evidence>
<sequence length="56" mass="6354">MDSASYNDVQHRLLPFTLLDSPQPKRHRIGKTAVETPLPRQQTVGFFCEAILIFGL</sequence>
<dbReference type="Proteomes" id="UP000010367">
    <property type="component" value="Chromosome"/>
</dbReference>
<name>K9TGW5_9CYAN</name>
<evidence type="ECO:0000313" key="2">
    <source>
        <dbReference type="Proteomes" id="UP000010367"/>
    </source>
</evidence>
<dbReference type="KEGG" id="oac:Oscil6304_1984"/>
<dbReference type="HOGENOM" id="CLU_3009907_0_0_3"/>
<dbReference type="AlphaFoldDB" id="K9TGW5"/>
<dbReference type="InParanoid" id="K9TGW5"/>
<gene>
    <name evidence="1" type="ORF">Oscil6304_1984</name>
</gene>
<keyword evidence="2" id="KW-1185">Reference proteome</keyword>
<protein>
    <submittedName>
        <fullName evidence="1">Uncharacterized protein</fullName>
    </submittedName>
</protein>
<dbReference type="EMBL" id="CP003607">
    <property type="protein sequence ID" value="AFY81653.1"/>
    <property type="molecule type" value="Genomic_DNA"/>
</dbReference>
<accession>K9TGW5</accession>
<organism evidence="1 2">
    <name type="scientific">Oscillatoria acuminata PCC 6304</name>
    <dbReference type="NCBI Taxonomy" id="56110"/>
    <lineage>
        <taxon>Bacteria</taxon>
        <taxon>Bacillati</taxon>
        <taxon>Cyanobacteriota</taxon>
        <taxon>Cyanophyceae</taxon>
        <taxon>Oscillatoriophycideae</taxon>
        <taxon>Oscillatoriales</taxon>
        <taxon>Oscillatoriaceae</taxon>
        <taxon>Oscillatoria</taxon>
    </lineage>
</organism>
<reference evidence="1 2" key="1">
    <citation type="submission" date="2012-06" db="EMBL/GenBank/DDBJ databases">
        <title>Finished chromosome of genome of Oscillatoria acuminata PCC 6304.</title>
        <authorList>
            <consortium name="US DOE Joint Genome Institute"/>
            <person name="Gugger M."/>
            <person name="Coursin T."/>
            <person name="Rippka R."/>
            <person name="Tandeau De Marsac N."/>
            <person name="Huntemann M."/>
            <person name="Wei C.-L."/>
            <person name="Han J."/>
            <person name="Detter J.C."/>
            <person name="Han C."/>
            <person name="Tapia R."/>
            <person name="Davenport K."/>
            <person name="Daligault H."/>
            <person name="Erkkila T."/>
            <person name="Gu W."/>
            <person name="Munk A.C.C."/>
            <person name="Teshima H."/>
            <person name="Xu Y."/>
            <person name="Chain P."/>
            <person name="Chen A."/>
            <person name="Krypides N."/>
            <person name="Mavromatis K."/>
            <person name="Markowitz V."/>
            <person name="Szeto E."/>
            <person name="Ivanova N."/>
            <person name="Mikhailova N."/>
            <person name="Ovchinnikova G."/>
            <person name="Pagani I."/>
            <person name="Pati A."/>
            <person name="Goodwin L."/>
            <person name="Peters L."/>
            <person name="Pitluck S."/>
            <person name="Woyke T."/>
            <person name="Kerfeld C."/>
        </authorList>
    </citation>
    <scope>NUCLEOTIDE SEQUENCE [LARGE SCALE GENOMIC DNA]</scope>
    <source>
        <strain evidence="1 2">PCC 6304</strain>
    </source>
</reference>